<dbReference type="SMART" id="SM00382">
    <property type="entry name" value="AAA"/>
    <property type="match status" value="1"/>
</dbReference>
<feature type="transmembrane region" description="Helical" evidence="9">
    <location>
        <begin position="381"/>
        <end position="403"/>
    </location>
</feature>
<dbReference type="InterPro" id="IPR003439">
    <property type="entry name" value="ABC_transporter-like_ATP-bd"/>
</dbReference>
<dbReference type="InterPro" id="IPR013525">
    <property type="entry name" value="ABC2_TM"/>
</dbReference>
<evidence type="ECO:0000256" key="4">
    <source>
        <dbReference type="ARBA" id="ARBA00022737"/>
    </source>
</evidence>
<dbReference type="InterPro" id="IPR027417">
    <property type="entry name" value="P-loop_NTPase"/>
</dbReference>
<evidence type="ECO:0000256" key="3">
    <source>
        <dbReference type="ARBA" id="ARBA00022692"/>
    </source>
</evidence>
<dbReference type="InterPro" id="IPR003593">
    <property type="entry name" value="AAA+_ATPase"/>
</dbReference>
<dbReference type="Gene3D" id="3.40.50.300">
    <property type="entry name" value="P-loop containing nucleotide triphosphate hydrolases"/>
    <property type="match status" value="1"/>
</dbReference>
<dbReference type="Pfam" id="PF00005">
    <property type="entry name" value="ABC_tran"/>
    <property type="match status" value="1"/>
</dbReference>
<dbReference type="Pfam" id="PF12698">
    <property type="entry name" value="ABC2_membrane_3"/>
    <property type="match status" value="1"/>
</dbReference>
<feature type="transmembrane region" description="Helical" evidence="9">
    <location>
        <begin position="516"/>
        <end position="539"/>
    </location>
</feature>
<evidence type="ECO:0000256" key="2">
    <source>
        <dbReference type="ARBA" id="ARBA00022448"/>
    </source>
</evidence>
<dbReference type="GO" id="GO:0140359">
    <property type="term" value="F:ABC-type transporter activity"/>
    <property type="evidence" value="ECO:0007669"/>
    <property type="project" value="InterPro"/>
</dbReference>
<evidence type="ECO:0000256" key="8">
    <source>
        <dbReference type="ARBA" id="ARBA00023136"/>
    </source>
</evidence>
<dbReference type="GO" id="GO:0016887">
    <property type="term" value="F:ATP hydrolysis activity"/>
    <property type="evidence" value="ECO:0007669"/>
    <property type="project" value="InterPro"/>
</dbReference>
<dbReference type="PROSITE" id="PS50893">
    <property type="entry name" value="ABC_TRANSPORTER_2"/>
    <property type="match status" value="1"/>
</dbReference>
<keyword evidence="2" id="KW-0813">Transport</keyword>
<evidence type="ECO:0000256" key="7">
    <source>
        <dbReference type="ARBA" id="ARBA00022989"/>
    </source>
</evidence>
<feature type="transmembrane region" description="Helical" evidence="9">
    <location>
        <begin position="444"/>
        <end position="463"/>
    </location>
</feature>
<dbReference type="WBParaSite" id="MCU_013199-RA">
    <property type="protein sequence ID" value="MCU_013199-RA"/>
    <property type="gene ID" value="MCU_013199"/>
</dbReference>
<comment type="subcellular location">
    <subcellularLocation>
        <location evidence="1">Membrane</location>
        <topology evidence="1">Multi-pass membrane protein</topology>
    </subcellularLocation>
</comment>
<organism evidence="11">
    <name type="scientific">Mesocestoides corti</name>
    <name type="common">Flatworm</name>
    <dbReference type="NCBI Taxonomy" id="53468"/>
    <lineage>
        <taxon>Eukaryota</taxon>
        <taxon>Metazoa</taxon>
        <taxon>Spiralia</taxon>
        <taxon>Lophotrochozoa</taxon>
        <taxon>Platyhelminthes</taxon>
        <taxon>Cestoda</taxon>
        <taxon>Eucestoda</taxon>
        <taxon>Cyclophyllidea</taxon>
        <taxon>Mesocestoididae</taxon>
        <taxon>Mesocestoides</taxon>
    </lineage>
</organism>
<feature type="transmembrane region" description="Helical" evidence="9">
    <location>
        <begin position="334"/>
        <end position="353"/>
    </location>
</feature>
<dbReference type="AlphaFoldDB" id="A0A5K3FYC2"/>
<dbReference type="InterPro" id="IPR026082">
    <property type="entry name" value="ABCA"/>
</dbReference>
<accession>A0A5K3FYC2</accession>
<protein>
    <submittedName>
        <fullName evidence="11">ABC transporter domain-containing protein</fullName>
    </submittedName>
</protein>
<dbReference type="CDD" id="cd03263">
    <property type="entry name" value="ABC_subfamily_A"/>
    <property type="match status" value="1"/>
</dbReference>
<dbReference type="GO" id="GO:0016020">
    <property type="term" value="C:membrane"/>
    <property type="evidence" value="ECO:0007669"/>
    <property type="project" value="UniProtKB-SubCell"/>
</dbReference>
<keyword evidence="7 9" id="KW-1133">Transmembrane helix</keyword>
<dbReference type="GO" id="GO:0005319">
    <property type="term" value="F:lipid transporter activity"/>
    <property type="evidence" value="ECO:0007669"/>
    <property type="project" value="TreeGrafter"/>
</dbReference>
<proteinExistence type="predicted"/>
<feature type="transmembrane region" description="Helical" evidence="9">
    <location>
        <begin position="415"/>
        <end position="438"/>
    </location>
</feature>
<keyword evidence="4" id="KW-0677">Repeat</keyword>
<keyword evidence="8 9" id="KW-0472">Membrane</keyword>
<evidence type="ECO:0000256" key="9">
    <source>
        <dbReference type="SAM" id="Phobius"/>
    </source>
</evidence>
<dbReference type="PANTHER" id="PTHR19229">
    <property type="entry name" value="ATP-BINDING CASSETTE TRANSPORTER SUBFAMILY A ABCA"/>
    <property type="match status" value="1"/>
</dbReference>
<dbReference type="PANTHER" id="PTHR19229:SF250">
    <property type="entry name" value="ABC TRANSPORTER DOMAIN-CONTAINING PROTEIN-RELATED"/>
    <property type="match status" value="1"/>
</dbReference>
<sequence>QVRKGSILLCGSHVGSNSYLEALDFLRGTLSSLGMSTKGITQDLTQNTTHNESKPQTACSVLNSIFRFDTARPWTSRLRAAMQSEVYFFPNTTMTKEIVEKANTTAVMFSRLRAIVEEWMTQKDALVPHVFVNSSLAKAVRLAANICRINQNLSPDVREKCRRVVSFLGKTPSGNDTHWTDLVPSIDLVSNAIHDVLQNCITYDRFRGFDNQTVMFEALEQATKDGMQVYAIEFEESPKMLSMQFRFPPSMIDSTRGFNVLDKYWSPDPRYRTSNSMKYFTSGFIDLQDQVERAYVAILSQITTPKDPYANDFLPTEMQFVPGPCYQVDSMLRIFVVNIPLMVVVIWLCNYVINVRAVVYEKELHLKEFTKVMGMGNSVHWLNWFTVGFIMMGCSSVVVTILLKYGQVLPRTEGFLLFCCFIAYILAILPQAFLTTVFFNNANFGAVFSGILYIIFYIPYNLILIYDLGFVPLLVLSFLPQCTIAMTFSRLMSFEVQGIGGQWKTLWLNDLSNDSFSVGLCLLMLLVDGALAWIGIWYLENVVSGSLGFSRKWYFPFTKSYWLEVFKHSFRPKEAEGLQPQPADVDPGFHEVASKSLSVGVSVRGLTKYYGRKRVAALDNLWVDFYENQITAFLGHNGAGKTTTISILTGISAASAGTAYVYGKDINTGMPAIRHHLGLCPQHNVLFSNMSVAEHIRFYGYLKGLSRAEVDAEVGHFLVELGLKEKANDRVKTLSGGQKRQLSLAAAFVGGSKIVFLDEPTAGVDPASRRSIWNFIFRFKHSRTIILTTHHMDEADILGDRIAIVSQGHLKASGSSLFLKSKFAKNYYLNVEKAGNGGVDYTADAKLTERVAAHLPGSELAVSTPTEWIFTLPATRAYDADGFVKLFTYLEANKSTLSEEFGVNQIGLTDTSLEEIFILLSDDASNVEPMSNQSRRKLTFMR</sequence>
<keyword evidence="5" id="KW-0547">Nucleotide-binding</keyword>
<reference evidence="11" key="1">
    <citation type="submission" date="2019-11" db="UniProtKB">
        <authorList>
            <consortium name="WormBaseParasite"/>
        </authorList>
    </citation>
    <scope>IDENTIFICATION</scope>
</reference>
<evidence type="ECO:0000313" key="11">
    <source>
        <dbReference type="WBParaSite" id="MCU_013199-RA"/>
    </source>
</evidence>
<keyword evidence="3 9" id="KW-0812">Transmembrane</keyword>
<evidence type="ECO:0000256" key="6">
    <source>
        <dbReference type="ARBA" id="ARBA00022840"/>
    </source>
</evidence>
<evidence type="ECO:0000259" key="10">
    <source>
        <dbReference type="PROSITE" id="PS50893"/>
    </source>
</evidence>
<name>A0A5K3FYC2_MESCO</name>
<feature type="domain" description="ABC transporter" evidence="10">
    <location>
        <begin position="601"/>
        <end position="832"/>
    </location>
</feature>
<evidence type="ECO:0000256" key="1">
    <source>
        <dbReference type="ARBA" id="ARBA00004141"/>
    </source>
</evidence>
<dbReference type="SUPFAM" id="SSF52540">
    <property type="entry name" value="P-loop containing nucleoside triphosphate hydrolases"/>
    <property type="match status" value="1"/>
</dbReference>
<evidence type="ECO:0000256" key="5">
    <source>
        <dbReference type="ARBA" id="ARBA00022741"/>
    </source>
</evidence>
<dbReference type="GO" id="GO:0005524">
    <property type="term" value="F:ATP binding"/>
    <property type="evidence" value="ECO:0007669"/>
    <property type="project" value="UniProtKB-KW"/>
</dbReference>
<dbReference type="FunFam" id="3.40.50.300:FF:000298">
    <property type="entry name" value="ATP-binding cassette sub-family A member 12"/>
    <property type="match status" value="1"/>
</dbReference>
<feature type="transmembrane region" description="Helical" evidence="9">
    <location>
        <begin position="470"/>
        <end position="488"/>
    </location>
</feature>
<keyword evidence="6" id="KW-0067">ATP-binding</keyword>